<dbReference type="PANTHER" id="PTHR23167:SF35">
    <property type="entry name" value="[F-ACTIN]-MONOOXYGENASE MICAL1"/>
    <property type="match status" value="1"/>
</dbReference>
<proteinExistence type="predicted"/>
<dbReference type="GO" id="GO:0071949">
    <property type="term" value="F:FAD binding"/>
    <property type="evidence" value="ECO:0007669"/>
    <property type="project" value="InterPro"/>
</dbReference>
<dbReference type="EMBL" id="JAWDJR010000001">
    <property type="protein sequence ID" value="KAK9980489.1"/>
    <property type="molecule type" value="Genomic_DNA"/>
</dbReference>
<dbReference type="SUPFAM" id="SSF51905">
    <property type="entry name" value="FAD/NAD(P)-binding domain"/>
    <property type="match status" value="1"/>
</dbReference>
<accession>A0AAW2B6B1</accession>
<dbReference type="InterPro" id="IPR050540">
    <property type="entry name" value="F-actin_Monoox_Mical"/>
</dbReference>
<organism evidence="2 3">
    <name type="scientific">Culter alburnus</name>
    <name type="common">Topmouth culter</name>
    <dbReference type="NCBI Taxonomy" id="194366"/>
    <lineage>
        <taxon>Eukaryota</taxon>
        <taxon>Metazoa</taxon>
        <taxon>Chordata</taxon>
        <taxon>Craniata</taxon>
        <taxon>Vertebrata</taxon>
        <taxon>Euteleostomi</taxon>
        <taxon>Actinopterygii</taxon>
        <taxon>Neopterygii</taxon>
        <taxon>Teleostei</taxon>
        <taxon>Ostariophysi</taxon>
        <taxon>Cypriniformes</taxon>
        <taxon>Xenocyprididae</taxon>
        <taxon>Xenocypridinae</taxon>
        <taxon>Culter</taxon>
    </lineage>
</organism>
<keyword evidence="3" id="KW-1185">Reference proteome</keyword>
<dbReference type="Pfam" id="PF01494">
    <property type="entry name" value="FAD_binding_3"/>
    <property type="match status" value="1"/>
</dbReference>
<evidence type="ECO:0000313" key="3">
    <source>
        <dbReference type="Proteomes" id="UP001479290"/>
    </source>
</evidence>
<reference evidence="2 3" key="1">
    <citation type="submission" date="2024-05" db="EMBL/GenBank/DDBJ databases">
        <title>A high-quality chromosomal-level genome assembly of Topmouth culter (Culter alburnus).</title>
        <authorList>
            <person name="Zhao H."/>
        </authorList>
    </citation>
    <scope>NUCLEOTIDE SEQUENCE [LARGE SCALE GENOMIC DNA]</scope>
    <source>
        <strain evidence="2">CATC2023</strain>
        <tissue evidence="2">Muscle</tissue>
    </source>
</reference>
<dbReference type="InterPro" id="IPR036188">
    <property type="entry name" value="FAD/NAD-bd_sf"/>
</dbReference>
<comment type="caution">
    <text evidence="2">The sequence shown here is derived from an EMBL/GenBank/DDBJ whole genome shotgun (WGS) entry which is preliminary data.</text>
</comment>
<dbReference type="Gene3D" id="3.50.50.60">
    <property type="entry name" value="FAD/NAD(P)-binding domain"/>
    <property type="match status" value="1"/>
</dbReference>
<evidence type="ECO:0000259" key="1">
    <source>
        <dbReference type="Pfam" id="PF01494"/>
    </source>
</evidence>
<name>A0AAW2B6B1_CULAL</name>
<feature type="domain" description="FAD-binding" evidence="1">
    <location>
        <begin position="97"/>
        <end position="131"/>
    </location>
</feature>
<dbReference type="InterPro" id="IPR002938">
    <property type="entry name" value="FAD-bd"/>
</dbReference>
<dbReference type="Proteomes" id="UP001479290">
    <property type="component" value="Unassembled WGS sequence"/>
</dbReference>
<protein>
    <recommendedName>
        <fullName evidence="1">FAD-binding domain-containing protein</fullName>
    </recommendedName>
</protein>
<evidence type="ECO:0000313" key="2">
    <source>
        <dbReference type="EMBL" id="KAK9980489.1"/>
    </source>
</evidence>
<dbReference type="AlphaFoldDB" id="A0AAW2B6B1"/>
<gene>
    <name evidence="2" type="ORF">ABG768_000094</name>
</gene>
<dbReference type="PANTHER" id="PTHR23167">
    <property type="entry name" value="CALPONIN HOMOLOGY DOMAIN-CONTAINING PROTEIN DDB_G0272472-RELATED"/>
    <property type="match status" value="1"/>
</dbReference>
<sequence length="204" mass="23052">MCPAVPSPITKTITDPANLSKTLFDSFVQAEMCKETQQNFIKLCRHLEVDPRDYKHIYSKLKDKLKHWQAKELWQMIDKRRSHPDYEQGKACHQNKCLVVGAGPCGLRTAIELALLGAQVVVLEKRDSFTRNNVLLLWPYAVKDLKNLGAEKLYGRFCKGSIEHISIRQLQLILLKLALILGVEVHTGLTCKGLLEPSESTGTN</sequence>